<evidence type="ECO:0000313" key="8">
    <source>
        <dbReference type="EMBL" id="GCE30689.1"/>
    </source>
</evidence>
<comment type="subcellular location">
    <subcellularLocation>
        <location evidence="6">Cell membrane</location>
        <topology evidence="6">Multi-pass membrane protein</topology>
    </subcellularLocation>
    <subcellularLocation>
        <location evidence="1">Membrane</location>
        <topology evidence="1">Multi-pass membrane protein</topology>
    </subcellularLocation>
</comment>
<dbReference type="EMBL" id="BIFT01000002">
    <property type="protein sequence ID" value="GCE30689.1"/>
    <property type="molecule type" value="Genomic_DNA"/>
</dbReference>
<feature type="transmembrane region" description="Helical" evidence="7">
    <location>
        <begin position="12"/>
        <end position="32"/>
    </location>
</feature>
<feature type="transmembrane region" description="Helical" evidence="7">
    <location>
        <begin position="179"/>
        <end position="212"/>
    </location>
</feature>
<accession>A0A402BH87</accession>
<dbReference type="Gene3D" id="1.10.3470.10">
    <property type="entry name" value="ABC transporter involved in vitamin B12 uptake, BtuC"/>
    <property type="match status" value="1"/>
</dbReference>
<evidence type="ECO:0000256" key="1">
    <source>
        <dbReference type="ARBA" id="ARBA00004141"/>
    </source>
</evidence>
<dbReference type="GO" id="GO:0055085">
    <property type="term" value="P:transmembrane transport"/>
    <property type="evidence" value="ECO:0007669"/>
    <property type="project" value="InterPro"/>
</dbReference>
<sequence>MLELFTHEFVQNAFIAGTIVAIVAAFVGYFVVLRSQTFASEALSDIGFAGATGAIVFGLSSLVGMLLFSLISALGMGALGERIRGRDVEIGMVLSFALGLGVLFVTIYTQTGSANANAGVGILFGSILSVQRSDVIVALICSILIMILLIILFRPLLFASIDPEVARTRGVPVRFLSMIFLLILSATISVSILVVGVLLIIALLIAPAATALRLTHHPRTSISLAIILSLACTWIGLTLAFTGSFGKYLPVGFYISALAAGLYFVSIIINRLGIIQAPKRTPKLKRCTDREEPATPCY</sequence>
<dbReference type="OrthoDB" id="9798540at2"/>
<protein>
    <submittedName>
        <fullName evidence="8">ABC transporter permease</fullName>
    </submittedName>
</protein>
<keyword evidence="6" id="KW-0813">Transport</keyword>
<feature type="transmembrane region" description="Helical" evidence="7">
    <location>
        <begin position="224"/>
        <end position="245"/>
    </location>
</feature>
<evidence type="ECO:0000256" key="5">
    <source>
        <dbReference type="ARBA" id="ARBA00023136"/>
    </source>
</evidence>
<dbReference type="GO" id="GO:0010043">
    <property type="term" value="P:response to zinc ion"/>
    <property type="evidence" value="ECO:0007669"/>
    <property type="project" value="TreeGrafter"/>
</dbReference>
<organism evidence="8 9">
    <name type="scientific">Dictyobacter alpinus</name>
    <dbReference type="NCBI Taxonomy" id="2014873"/>
    <lineage>
        <taxon>Bacteria</taxon>
        <taxon>Bacillati</taxon>
        <taxon>Chloroflexota</taxon>
        <taxon>Ktedonobacteria</taxon>
        <taxon>Ktedonobacterales</taxon>
        <taxon>Dictyobacteraceae</taxon>
        <taxon>Dictyobacter</taxon>
    </lineage>
</organism>
<keyword evidence="4 7" id="KW-1133">Transmembrane helix</keyword>
<keyword evidence="3 6" id="KW-0812">Transmembrane</keyword>
<evidence type="ECO:0000256" key="3">
    <source>
        <dbReference type="ARBA" id="ARBA00022692"/>
    </source>
</evidence>
<dbReference type="AlphaFoldDB" id="A0A402BH87"/>
<proteinExistence type="inferred from homology"/>
<evidence type="ECO:0000313" key="9">
    <source>
        <dbReference type="Proteomes" id="UP000287171"/>
    </source>
</evidence>
<dbReference type="GO" id="GO:0043190">
    <property type="term" value="C:ATP-binding cassette (ABC) transporter complex"/>
    <property type="evidence" value="ECO:0007669"/>
    <property type="project" value="InterPro"/>
</dbReference>
<dbReference type="RefSeq" id="WP_126630747.1">
    <property type="nucleotide sequence ID" value="NZ_BIFT01000002.1"/>
</dbReference>
<dbReference type="PANTHER" id="PTHR30477:SF13">
    <property type="entry name" value="IRON TRANSPORT SYSTEM MEMBRANE PROTEIN HI_0360-RELATED"/>
    <property type="match status" value="1"/>
</dbReference>
<feature type="transmembrane region" description="Helical" evidence="7">
    <location>
        <begin position="88"/>
        <end position="108"/>
    </location>
</feature>
<evidence type="ECO:0000256" key="2">
    <source>
        <dbReference type="ARBA" id="ARBA00008034"/>
    </source>
</evidence>
<feature type="transmembrane region" description="Helical" evidence="7">
    <location>
        <begin position="137"/>
        <end position="159"/>
    </location>
</feature>
<dbReference type="Pfam" id="PF00950">
    <property type="entry name" value="ABC-3"/>
    <property type="match status" value="1"/>
</dbReference>
<dbReference type="InterPro" id="IPR001626">
    <property type="entry name" value="ABC_TroCD"/>
</dbReference>
<comment type="similarity">
    <text evidence="2 6">Belongs to the ABC-3 integral membrane protein family.</text>
</comment>
<evidence type="ECO:0000256" key="4">
    <source>
        <dbReference type="ARBA" id="ARBA00022989"/>
    </source>
</evidence>
<name>A0A402BH87_9CHLR</name>
<gene>
    <name evidence="8" type="ORF">KDA_61730</name>
</gene>
<keyword evidence="9" id="KW-1185">Reference proteome</keyword>
<dbReference type="SUPFAM" id="SSF81345">
    <property type="entry name" value="ABC transporter involved in vitamin B12 uptake, BtuC"/>
    <property type="match status" value="1"/>
</dbReference>
<dbReference type="InterPro" id="IPR037294">
    <property type="entry name" value="ABC_BtuC-like"/>
</dbReference>
<dbReference type="PANTHER" id="PTHR30477">
    <property type="entry name" value="ABC-TRANSPORTER METAL-BINDING PROTEIN"/>
    <property type="match status" value="1"/>
</dbReference>
<evidence type="ECO:0000256" key="7">
    <source>
        <dbReference type="SAM" id="Phobius"/>
    </source>
</evidence>
<evidence type="ECO:0000256" key="6">
    <source>
        <dbReference type="RuleBase" id="RU003943"/>
    </source>
</evidence>
<comment type="caution">
    <text evidence="8">The sequence shown here is derived from an EMBL/GenBank/DDBJ whole genome shotgun (WGS) entry which is preliminary data.</text>
</comment>
<feature type="transmembrane region" description="Helical" evidence="7">
    <location>
        <begin position="52"/>
        <end position="76"/>
    </location>
</feature>
<reference evidence="9" key="1">
    <citation type="submission" date="2018-12" db="EMBL/GenBank/DDBJ databases">
        <title>Tengunoibacter tsumagoiensis gen. nov., sp. nov., Dictyobacter kobayashii sp. nov., D. alpinus sp. nov., and D. joshuensis sp. nov. and description of Dictyobacteraceae fam. nov. within the order Ktedonobacterales isolated from Tengu-no-mugimeshi.</title>
        <authorList>
            <person name="Wang C.M."/>
            <person name="Zheng Y."/>
            <person name="Sakai Y."/>
            <person name="Toyoda A."/>
            <person name="Minakuchi Y."/>
            <person name="Abe K."/>
            <person name="Yokota A."/>
            <person name="Yabe S."/>
        </authorList>
    </citation>
    <scope>NUCLEOTIDE SEQUENCE [LARGE SCALE GENOMIC DNA]</scope>
    <source>
        <strain evidence="9">Uno16</strain>
    </source>
</reference>
<dbReference type="Proteomes" id="UP000287171">
    <property type="component" value="Unassembled WGS sequence"/>
</dbReference>
<keyword evidence="5 7" id="KW-0472">Membrane</keyword>
<feature type="transmembrane region" description="Helical" evidence="7">
    <location>
        <begin position="251"/>
        <end position="274"/>
    </location>
</feature>